<dbReference type="InterPro" id="IPR038727">
    <property type="entry name" value="NadR/Ttd14_AAA_dom"/>
</dbReference>
<dbReference type="Proteomes" id="UP001209922">
    <property type="component" value="Unassembled WGS sequence"/>
</dbReference>
<dbReference type="InterPro" id="IPR052735">
    <property type="entry name" value="NAD_biosynth-regulator"/>
</dbReference>
<dbReference type="EMBL" id="JAPCHY010000012">
    <property type="protein sequence ID" value="MCW4473584.1"/>
    <property type="molecule type" value="Genomic_DNA"/>
</dbReference>
<dbReference type="RefSeq" id="WP_265128572.1">
    <property type="nucleotide sequence ID" value="NZ_JAPCHY010000012.1"/>
</dbReference>
<evidence type="ECO:0000313" key="3">
    <source>
        <dbReference type="EMBL" id="MCW4473584.1"/>
    </source>
</evidence>
<organism evidence="3 4">
    <name type="scientific">Xanthomonas chitinilytica</name>
    <dbReference type="NCBI Taxonomy" id="2989819"/>
    <lineage>
        <taxon>Bacteria</taxon>
        <taxon>Pseudomonadati</taxon>
        <taxon>Pseudomonadota</taxon>
        <taxon>Gammaproteobacteria</taxon>
        <taxon>Lysobacterales</taxon>
        <taxon>Lysobacteraceae</taxon>
        <taxon>Xanthomonas</taxon>
    </lineage>
</organism>
<dbReference type="Gene3D" id="3.40.50.300">
    <property type="entry name" value="P-loop containing nucleotide triphosphate hydrolases"/>
    <property type="match status" value="1"/>
</dbReference>
<sequence>MPVANLPERFGVGLVVGKFCPLHLGHERLIEHALAHCRQVVVLSWSKPEFAGCGPERRERWLAERFPQAVRLVLDDARLVGLCRQRGLPLRGLPDNGAPDAGQRAFAAWLCSEVLDRRIEAVFTSEDYGDGFAAALSAHFDARYGPAAPVRHVCLDPARSVVPVSGTAVRADPHAHRELLSPQVYADFVQRVAFVGGESSGKTTLARALAARYGSCWAPEYGRELWEAQGGRLDEADLLRIARVQAGRERALAAESRRWLFCDTTPLTTLGYSLSMFGRADPALQRLAERRYHALFLCAPDIPFDQDGTRRDAAFRERQHRWYLQQLERRGWAHTLLRGSLDERIAQVAAVLERLPASATVEPAGDPGGGGETGLGGVGATSVAMGPCRESPGRD</sequence>
<dbReference type="Pfam" id="PF13521">
    <property type="entry name" value="AAA_28"/>
    <property type="match status" value="1"/>
</dbReference>
<dbReference type="InterPro" id="IPR027417">
    <property type="entry name" value="P-loop_NTPase"/>
</dbReference>
<dbReference type="SUPFAM" id="SSF52540">
    <property type="entry name" value="P-loop containing nucleoside triphosphate hydrolases"/>
    <property type="match status" value="1"/>
</dbReference>
<keyword evidence="4" id="KW-1185">Reference proteome</keyword>
<dbReference type="Gene3D" id="3.40.50.620">
    <property type="entry name" value="HUPs"/>
    <property type="match status" value="1"/>
</dbReference>
<reference evidence="3 4" key="1">
    <citation type="submission" date="2022-10" db="EMBL/GenBank/DDBJ databases">
        <title>Xanthomonas sp. H13-6.</title>
        <authorList>
            <person name="Liu X."/>
            <person name="Deng Z."/>
            <person name="Jiang Y."/>
            <person name="Yu T."/>
            <person name="Ai J."/>
        </authorList>
    </citation>
    <scope>NUCLEOTIDE SEQUENCE [LARGE SCALE GENOMIC DNA]</scope>
    <source>
        <strain evidence="3 4">H13-6</strain>
    </source>
</reference>
<dbReference type="InterPro" id="IPR014729">
    <property type="entry name" value="Rossmann-like_a/b/a_fold"/>
</dbReference>
<comment type="caution">
    <text evidence="3">The sequence shown here is derived from an EMBL/GenBank/DDBJ whole genome shotgun (WGS) entry which is preliminary data.</text>
</comment>
<evidence type="ECO:0000259" key="2">
    <source>
        <dbReference type="Pfam" id="PF13521"/>
    </source>
</evidence>
<evidence type="ECO:0000313" key="4">
    <source>
        <dbReference type="Proteomes" id="UP001209922"/>
    </source>
</evidence>
<feature type="region of interest" description="Disordered" evidence="1">
    <location>
        <begin position="360"/>
        <end position="395"/>
    </location>
</feature>
<gene>
    <name evidence="3" type="ORF">OK345_13855</name>
</gene>
<protein>
    <submittedName>
        <fullName evidence="3">AAA family ATPase</fullName>
    </submittedName>
</protein>
<evidence type="ECO:0000256" key="1">
    <source>
        <dbReference type="SAM" id="MobiDB-lite"/>
    </source>
</evidence>
<name>A0ABT3JZE4_9XANT</name>
<proteinExistence type="predicted"/>
<dbReference type="PANTHER" id="PTHR37512:SF1">
    <property type="entry name" value="NADR_TTD14 AAA DOMAIN-CONTAINING PROTEIN"/>
    <property type="match status" value="1"/>
</dbReference>
<feature type="compositionally biased region" description="Gly residues" evidence="1">
    <location>
        <begin position="366"/>
        <end position="379"/>
    </location>
</feature>
<dbReference type="SUPFAM" id="SSF52374">
    <property type="entry name" value="Nucleotidylyl transferase"/>
    <property type="match status" value="1"/>
</dbReference>
<accession>A0ABT3JZE4</accession>
<dbReference type="PANTHER" id="PTHR37512">
    <property type="entry name" value="TRIFUNCTIONAL NAD BIOSYNTHESIS/REGULATOR PROTEIN NADR"/>
    <property type="match status" value="1"/>
</dbReference>
<feature type="domain" description="NadR/Ttd14 AAA" evidence="2">
    <location>
        <begin position="191"/>
        <end position="344"/>
    </location>
</feature>